<dbReference type="AlphaFoldDB" id="A0A6H5H081"/>
<organism evidence="1 2">
    <name type="scientific">Nesidiocoris tenuis</name>
    <dbReference type="NCBI Taxonomy" id="355587"/>
    <lineage>
        <taxon>Eukaryota</taxon>
        <taxon>Metazoa</taxon>
        <taxon>Ecdysozoa</taxon>
        <taxon>Arthropoda</taxon>
        <taxon>Hexapoda</taxon>
        <taxon>Insecta</taxon>
        <taxon>Pterygota</taxon>
        <taxon>Neoptera</taxon>
        <taxon>Paraneoptera</taxon>
        <taxon>Hemiptera</taxon>
        <taxon>Heteroptera</taxon>
        <taxon>Panheteroptera</taxon>
        <taxon>Cimicomorpha</taxon>
        <taxon>Miridae</taxon>
        <taxon>Dicyphina</taxon>
        <taxon>Nesidiocoris</taxon>
    </lineage>
</organism>
<reference evidence="1 2" key="1">
    <citation type="submission" date="2020-02" db="EMBL/GenBank/DDBJ databases">
        <authorList>
            <person name="Ferguson B K."/>
        </authorList>
    </citation>
    <scope>NUCLEOTIDE SEQUENCE [LARGE SCALE GENOMIC DNA]</scope>
</reference>
<sequence length="110" mass="12039">MGKAKCRYQLEAIDRSRVAMVAAFFRPHCATAPEPYGRPFSSPRAGQPTTRLPFASANAELKSAKSTIGDFSFFQNQPDLHCIPGKAYVGESAREIVVPDACYLSQTSPR</sequence>
<accession>A0A6H5H081</accession>
<evidence type="ECO:0000313" key="2">
    <source>
        <dbReference type="Proteomes" id="UP000479000"/>
    </source>
</evidence>
<evidence type="ECO:0000313" key="1">
    <source>
        <dbReference type="EMBL" id="CAB0008712.1"/>
    </source>
</evidence>
<proteinExistence type="predicted"/>
<protein>
    <submittedName>
        <fullName evidence="1">Uncharacterized protein</fullName>
    </submittedName>
</protein>
<name>A0A6H5H081_9HEMI</name>
<dbReference type="EMBL" id="CADCXU010020634">
    <property type="protein sequence ID" value="CAB0008712.1"/>
    <property type="molecule type" value="Genomic_DNA"/>
</dbReference>
<keyword evidence="2" id="KW-1185">Reference proteome</keyword>
<gene>
    <name evidence="1" type="ORF">NTEN_LOCUS13945</name>
</gene>
<dbReference type="Proteomes" id="UP000479000">
    <property type="component" value="Unassembled WGS sequence"/>
</dbReference>